<keyword evidence="1" id="KW-0067">ATP-binding</keyword>
<dbReference type="InterPro" id="IPR003959">
    <property type="entry name" value="ATPase_AAA_core"/>
</dbReference>
<dbReference type="SUPFAM" id="SSF52540">
    <property type="entry name" value="P-loop containing nucleoside triphosphate hydrolases"/>
    <property type="match status" value="1"/>
</dbReference>
<keyword evidence="5" id="KW-1185">Reference proteome</keyword>
<dbReference type="EMBL" id="JADAQX010001126">
    <property type="protein sequence ID" value="KAF8818020.1"/>
    <property type="molecule type" value="Genomic_DNA"/>
</dbReference>
<comment type="caution">
    <text evidence="4">The sequence shown here is derived from an EMBL/GenBank/DDBJ whole genome shotgun (WGS) entry which is preliminary data.</text>
</comment>
<dbReference type="InterPro" id="IPR027417">
    <property type="entry name" value="P-loop_NTPase"/>
</dbReference>
<proteinExistence type="inferred from homology"/>
<feature type="non-terminal residue" evidence="4">
    <location>
        <position position="1"/>
    </location>
</feature>
<reference evidence="4 5" key="1">
    <citation type="journal article" date="2020" name="bioRxiv">
        <title>Metabolic contributions of an alphaproteobacterial endosymbiont in the apicomplexan Cardiosporidium cionae.</title>
        <authorList>
            <person name="Hunter E.S."/>
            <person name="Paight C.J."/>
            <person name="Lane C.E."/>
        </authorList>
    </citation>
    <scope>NUCLEOTIDE SEQUENCE [LARGE SCALE GENOMIC DNA]</scope>
    <source>
        <strain evidence="4">ESH_2018</strain>
    </source>
</reference>
<dbReference type="Pfam" id="PF00004">
    <property type="entry name" value="AAA"/>
    <property type="match status" value="1"/>
</dbReference>
<dbReference type="Proteomes" id="UP000823046">
    <property type="component" value="Unassembled WGS sequence"/>
</dbReference>
<evidence type="ECO:0000313" key="4">
    <source>
        <dbReference type="EMBL" id="KAF8818020.1"/>
    </source>
</evidence>
<gene>
    <name evidence="4" type="ORF">IE077_002317</name>
</gene>
<organism evidence="4 5">
    <name type="scientific">Cardiosporidium cionae</name>
    <dbReference type="NCBI Taxonomy" id="476202"/>
    <lineage>
        <taxon>Eukaryota</taxon>
        <taxon>Sar</taxon>
        <taxon>Alveolata</taxon>
        <taxon>Apicomplexa</taxon>
        <taxon>Aconoidasida</taxon>
        <taxon>Nephromycida</taxon>
        <taxon>Cardiosporidium</taxon>
    </lineage>
</organism>
<keyword evidence="1" id="KW-0547">Nucleotide-binding</keyword>
<protein>
    <submittedName>
        <fullName evidence="4">ATPase, AAA family protein</fullName>
    </submittedName>
</protein>
<dbReference type="PROSITE" id="PS00674">
    <property type="entry name" value="AAA"/>
    <property type="match status" value="1"/>
</dbReference>
<comment type="similarity">
    <text evidence="1">Belongs to the AAA ATPase family.</text>
</comment>
<dbReference type="PANTHER" id="PTHR23077:SF9">
    <property type="entry name" value="PEROXISOMAL ATPASE PEX6"/>
    <property type="match status" value="1"/>
</dbReference>
<evidence type="ECO:0000256" key="1">
    <source>
        <dbReference type="RuleBase" id="RU003651"/>
    </source>
</evidence>
<dbReference type="InterPro" id="IPR003960">
    <property type="entry name" value="ATPase_AAA_CS"/>
</dbReference>
<evidence type="ECO:0000259" key="3">
    <source>
        <dbReference type="Pfam" id="PF00004"/>
    </source>
</evidence>
<feature type="domain" description="ATPase AAA-type core" evidence="3">
    <location>
        <begin position="10"/>
        <end position="61"/>
    </location>
</feature>
<evidence type="ECO:0000256" key="2">
    <source>
        <dbReference type="SAM" id="MobiDB-lite"/>
    </source>
</evidence>
<dbReference type="InterPro" id="IPR050168">
    <property type="entry name" value="AAA_ATPase_domain"/>
</dbReference>
<accession>A0ABQ7J4J6</accession>
<evidence type="ECO:0000313" key="5">
    <source>
        <dbReference type="Proteomes" id="UP000823046"/>
    </source>
</evidence>
<dbReference type="PANTHER" id="PTHR23077">
    <property type="entry name" value="AAA-FAMILY ATPASE"/>
    <property type="match status" value="1"/>
</dbReference>
<feature type="region of interest" description="Disordered" evidence="2">
    <location>
        <begin position="90"/>
        <end position="110"/>
    </location>
</feature>
<name>A0ABQ7J4J6_9APIC</name>
<dbReference type="Gene3D" id="1.10.8.60">
    <property type="match status" value="1"/>
</dbReference>
<sequence length="421" mass="47078">APARGHGLDSGGVMDRMVSQLLTELDSCPPTVFVIGATNRPDLLDSALLRPGRLDRLVYLGIAQDKVPILQALTHSTLLECVEEEILKPFKEGHKEDENDGNLEEAKDGEKVDQNEAVYSQHALEFLKRIAACLPPEFTGADCRALCADATRLAVKERILLLDNLSERLHATTDALQHFFLEYLKDSKRNATPPKGFFLQLEIASQDACSLFAHLLFCIPQISSEGNQVKCISTEIASPHREMKENRFPTFQDEESLQVWQFHWNPMLAPIDPSAKLPAFESEHSFYALSILQASHLLSVLQSSSPMKAHVEKDTHANSPSFSVRNPLNASATFNFALWRSEVSEDAQNTSMATNVSGFHSFIGQMYIGPAPLRIMDISVKETHFYTALERIKPSVSHQDLQRFEHLKNHFSSKQTATKRA</sequence>
<dbReference type="Gene3D" id="3.40.50.300">
    <property type="entry name" value="P-loop containing nucleotide triphosphate hydrolases"/>
    <property type="match status" value="1"/>
</dbReference>